<sequence length="114" mass="12982">MPAYQVELDKFAGYDAQVVGISIDTIYSHMAWQQKETGWMDYPLASDFYPHGAVAQLYGVFREKPPIPGINERAIFVIDKEGIIRFSKVYDLGQQPPNEEVFEVLEKLKNAPQS</sequence>
<name>Q1IH70_KORVE</name>
<dbReference type="Pfam" id="PF00578">
    <property type="entry name" value="AhpC-TSA"/>
    <property type="match status" value="1"/>
</dbReference>
<dbReference type="PANTHER" id="PTHR10681">
    <property type="entry name" value="THIOREDOXIN PEROXIDASE"/>
    <property type="match status" value="1"/>
</dbReference>
<dbReference type="Proteomes" id="UP000002432">
    <property type="component" value="Chromosome"/>
</dbReference>
<comment type="function">
    <text evidence="4">Thiol-specific peroxidase that catalyzes the reduction of hydrogen peroxide and organic hydroperoxides to water and alcohols, respectively. Plays a role in cell protection against oxidative stress by detoxifying peroxides.</text>
</comment>
<dbReference type="STRING" id="204669.Acid345_4781"/>
<accession>Q1IH70</accession>
<dbReference type="GO" id="GO:0042744">
    <property type="term" value="P:hydrogen peroxide catabolic process"/>
    <property type="evidence" value="ECO:0007669"/>
    <property type="project" value="TreeGrafter"/>
</dbReference>
<dbReference type="KEGG" id="aba:Acid345_4781"/>
<dbReference type="InterPro" id="IPR000866">
    <property type="entry name" value="AhpC/TSA"/>
</dbReference>
<dbReference type="GO" id="GO:0008379">
    <property type="term" value="F:thioredoxin peroxidase activity"/>
    <property type="evidence" value="ECO:0007669"/>
    <property type="project" value="TreeGrafter"/>
</dbReference>
<organism evidence="6 7">
    <name type="scientific">Koribacter versatilis (strain Ellin345)</name>
    <dbReference type="NCBI Taxonomy" id="204669"/>
    <lineage>
        <taxon>Bacteria</taxon>
        <taxon>Pseudomonadati</taxon>
        <taxon>Acidobacteriota</taxon>
        <taxon>Terriglobia</taxon>
        <taxon>Terriglobales</taxon>
        <taxon>Candidatus Korobacteraceae</taxon>
        <taxon>Candidatus Korobacter</taxon>
    </lineage>
</organism>
<dbReference type="PANTHER" id="PTHR10681:SF128">
    <property type="entry name" value="THIOREDOXIN-DEPENDENT PEROXIDE REDUCTASE, MITOCHONDRIAL"/>
    <property type="match status" value="1"/>
</dbReference>
<dbReference type="GO" id="GO:0006979">
    <property type="term" value="P:response to oxidative stress"/>
    <property type="evidence" value="ECO:0007669"/>
    <property type="project" value="TreeGrafter"/>
</dbReference>
<feature type="domain" description="Alkyl hydroperoxide reductase subunit C/ Thiol specific antioxidant" evidence="5">
    <location>
        <begin position="1"/>
        <end position="86"/>
    </location>
</feature>
<dbReference type="GO" id="GO:0045454">
    <property type="term" value="P:cell redox homeostasis"/>
    <property type="evidence" value="ECO:0007669"/>
    <property type="project" value="TreeGrafter"/>
</dbReference>
<evidence type="ECO:0000256" key="3">
    <source>
        <dbReference type="ARBA" id="ARBA00032824"/>
    </source>
</evidence>
<dbReference type="GO" id="GO:0005829">
    <property type="term" value="C:cytosol"/>
    <property type="evidence" value="ECO:0007669"/>
    <property type="project" value="TreeGrafter"/>
</dbReference>
<dbReference type="EnsemblBacteria" id="ABF43780">
    <property type="protein sequence ID" value="ABF43780"/>
    <property type="gene ID" value="Acid345_4781"/>
</dbReference>
<dbReference type="AlphaFoldDB" id="Q1IH70"/>
<dbReference type="OrthoDB" id="9812811at2"/>
<dbReference type="SUPFAM" id="SSF52833">
    <property type="entry name" value="Thioredoxin-like"/>
    <property type="match status" value="1"/>
</dbReference>
<reference evidence="6 7" key="1">
    <citation type="journal article" date="2009" name="Appl. Environ. Microbiol.">
        <title>Three genomes from the phylum Acidobacteria provide insight into the lifestyles of these microorganisms in soils.</title>
        <authorList>
            <person name="Ward N.L."/>
            <person name="Challacombe J.F."/>
            <person name="Janssen P.H."/>
            <person name="Henrissat B."/>
            <person name="Coutinho P.M."/>
            <person name="Wu M."/>
            <person name="Xie G."/>
            <person name="Haft D.H."/>
            <person name="Sait M."/>
            <person name="Badger J."/>
            <person name="Barabote R.D."/>
            <person name="Bradley B."/>
            <person name="Brettin T.S."/>
            <person name="Brinkac L.M."/>
            <person name="Bruce D."/>
            <person name="Creasy T."/>
            <person name="Daugherty S.C."/>
            <person name="Davidsen T.M."/>
            <person name="DeBoy R.T."/>
            <person name="Detter J.C."/>
            <person name="Dodson R.J."/>
            <person name="Durkin A.S."/>
            <person name="Ganapathy A."/>
            <person name="Gwinn-Giglio M."/>
            <person name="Han C.S."/>
            <person name="Khouri H."/>
            <person name="Kiss H."/>
            <person name="Kothari S.P."/>
            <person name="Madupu R."/>
            <person name="Nelson K.E."/>
            <person name="Nelson W.C."/>
            <person name="Paulsen I."/>
            <person name="Penn K."/>
            <person name="Ren Q."/>
            <person name="Rosovitz M.J."/>
            <person name="Selengut J.D."/>
            <person name="Shrivastava S."/>
            <person name="Sullivan S.A."/>
            <person name="Tapia R."/>
            <person name="Thompson L.S."/>
            <person name="Watkins K.L."/>
            <person name="Yang Q."/>
            <person name="Yu C."/>
            <person name="Zafar N."/>
            <person name="Zhou L."/>
            <person name="Kuske C.R."/>
        </authorList>
    </citation>
    <scope>NUCLEOTIDE SEQUENCE [LARGE SCALE GENOMIC DNA]</scope>
    <source>
        <strain evidence="6 7">Ellin345</strain>
    </source>
</reference>
<evidence type="ECO:0000313" key="6">
    <source>
        <dbReference type="EMBL" id="ABF43780.1"/>
    </source>
</evidence>
<keyword evidence="7" id="KW-1185">Reference proteome</keyword>
<gene>
    <name evidence="6" type="ordered locus">Acid345_4781</name>
</gene>
<keyword evidence="2" id="KW-0560">Oxidoreductase</keyword>
<dbReference type="InterPro" id="IPR036249">
    <property type="entry name" value="Thioredoxin-like_sf"/>
</dbReference>
<protein>
    <recommendedName>
        <fullName evidence="3">Thioredoxin peroxidase</fullName>
    </recommendedName>
</protein>
<evidence type="ECO:0000256" key="1">
    <source>
        <dbReference type="ARBA" id="ARBA00009796"/>
    </source>
</evidence>
<dbReference type="InterPro" id="IPR050217">
    <property type="entry name" value="Peroxiredoxin"/>
</dbReference>
<dbReference type="EMBL" id="CP000360">
    <property type="protein sequence ID" value="ABF43780.1"/>
    <property type="molecule type" value="Genomic_DNA"/>
</dbReference>
<dbReference type="HOGENOM" id="CLU_042529_18_0_0"/>
<evidence type="ECO:0000256" key="4">
    <source>
        <dbReference type="ARBA" id="ARBA00037420"/>
    </source>
</evidence>
<dbReference type="Gene3D" id="3.40.30.10">
    <property type="entry name" value="Glutaredoxin"/>
    <property type="match status" value="1"/>
</dbReference>
<proteinExistence type="inferred from homology"/>
<dbReference type="GO" id="GO:0033554">
    <property type="term" value="P:cellular response to stress"/>
    <property type="evidence" value="ECO:0007669"/>
    <property type="project" value="TreeGrafter"/>
</dbReference>
<dbReference type="eggNOG" id="COG1225">
    <property type="taxonomic scope" value="Bacteria"/>
</dbReference>
<evidence type="ECO:0000313" key="7">
    <source>
        <dbReference type="Proteomes" id="UP000002432"/>
    </source>
</evidence>
<evidence type="ECO:0000259" key="5">
    <source>
        <dbReference type="Pfam" id="PF00578"/>
    </source>
</evidence>
<comment type="similarity">
    <text evidence="1">Belongs to the peroxiredoxin family. AhpC/Prx1 subfamily.</text>
</comment>
<evidence type="ECO:0000256" key="2">
    <source>
        <dbReference type="ARBA" id="ARBA00023002"/>
    </source>
</evidence>